<accession>A0AAV1YAN3</accession>
<evidence type="ECO:0000313" key="3">
    <source>
        <dbReference type="Proteomes" id="UP001497480"/>
    </source>
</evidence>
<dbReference type="EMBL" id="CAXHTB010000023">
    <property type="protein sequence ID" value="CAL0331067.1"/>
    <property type="molecule type" value="Genomic_DNA"/>
</dbReference>
<dbReference type="AlphaFoldDB" id="A0AAV1YAN3"/>
<evidence type="ECO:0000313" key="2">
    <source>
        <dbReference type="EMBL" id="CAL0331067.1"/>
    </source>
</evidence>
<reference evidence="2 3" key="1">
    <citation type="submission" date="2024-03" db="EMBL/GenBank/DDBJ databases">
        <authorList>
            <person name="Martinez-Hernandez J."/>
        </authorList>
    </citation>
    <scope>NUCLEOTIDE SEQUENCE [LARGE SCALE GENOMIC DNA]</scope>
</reference>
<evidence type="ECO:0000256" key="1">
    <source>
        <dbReference type="SAM" id="MobiDB-lite"/>
    </source>
</evidence>
<protein>
    <submittedName>
        <fullName evidence="2">Uncharacterized protein</fullName>
    </submittedName>
</protein>
<sequence length="92" mass="10255">MEHNTKVSNNNMKKHSGERNMGHAVHSQVLKIKQEIAKFKEPSLQLHIRRALIRDVSRNGLRSPLGLGGERTILVGAHLKLGNEPCLSIISD</sequence>
<dbReference type="PANTHER" id="PTHR34780:SF2">
    <property type="entry name" value="GENOME ASSEMBLY, CHROMOSOME: A02"/>
    <property type="match status" value="1"/>
</dbReference>
<keyword evidence="3" id="KW-1185">Reference proteome</keyword>
<organism evidence="2 3">
    <name type="scientific">Lupinus luteus</name>
    <name type="common">European yellow lupine</name>
    <dbReference type="NCBI Taxonomy" id="3873"/>
    <lineage>
        <taxon>Eukaryota</taxon>
        <taxon>Viridiplantae</taxon>
        <taxon>Streptophyta</taxon>
        <taxon>Embryophyta</taxon>
        <taxon>Tracheophyta</taxon>
        <taxon>Spermatophyta</taxon>
        <taxon>Magnoliopsida</taxon>
        <taxon>eudicotyledons</taxon>
        <taxon>Gunneridae</taxon>
        <taxon>Pentapetalae</taxon>
        <taxon>rosids</taxon>
        <taxon>fabids</taxon>
        <taxon>Fabales</taxon>
        <taxon>Fabaceae</taxon>
        <taxon>Papilionoideae</taxon>
        <taxon>50 kb inversion clade</taxon>
        <taxon>genistoids sensu lato</taxon>
        <taxon>core genistoids</taxon>
        <taxon>Genisteae</taxon>
        <taxon>Lupinus</taxon>
    </lineage>
</organism>
<comment type="caution">
    <text evidence="2">The sequence shown here is derived from an EMBL/GenBank/DDBJ whole genome shotgun (WGS) entry which is preliminary data.</text>
</comment>
<name>A0AAV1YAN3_LUPLU</name>
<dbReference type="PANTHER" id="PTHR34780">
    <property type="entry name" value="OS08G0427800 PROTEIN"/>
    <property type="match status" value="1"/>
</dbReference>
<feature type="compositionally biased region" description="Polar residues" evidence="1">
    <location>
        <begin position="1"/>
        <end position="11"/>
    </location>
</feature>
<feature type="region of interest" description="Disordered" evidence="1">
    <location>
        <begin position="1"/>
        <end position="24"/>
    </location>
</feature>
<dbReference type="Proteomes" id="UP001497480">
    <property type="component" value="Unassembled WGS sequence"/>
</dbReference>
<proteinExistence type="predicted"/>
<gene>
    <name evidence="2" type="ORF">LLUT_LOCUS32127</name>
</gene>